<dbReference type="Proteomes" id="UP000030766">
    <property type="component" value="Unassembled WGS sequence"/>
</dbReference>
<name>W9JXC2_FUSOX</name>
<dbReference type="AlphaFoldDB" id="W9JXC2"/>
<organism evidence="1">
    <name type="scientific">Fusarium oxysporum Fo47</name>
    <dbReference type="NCBI Taxonomy" id="660027"/>
    <lineage>
        <taxon>Eukaryota</taxon>
        <taxon>Fungi</taxon>
        <taxon>Dikarya</taxon>
        <taxon>Ascomycota</taxon>
        <taxon>Pezizomycotina</taxon>
        <taxon>Sordariomycetes</taxon>
        <taxon>Hypocreomycetidae</taxon>
        <taxon>Hypocreales</taxon>
        <taxon>Nectriaceae</taxon>
        <taxon>Fusarium</taxon>
        <taxon>Fusarium oxysporum species complex</taxon>
    </lineage>
</organism>
<reference evidence="1" key="1">
    <citation type="submission" date="2011-06" db="EMBL/GenBank/DDBJ databases">
        <title>The Genome Sequence of Fusarium oxysporum Fo47.</title>
        <authorList>
            <consortium name="The Broad Institute Genome Sequencing Platform"/>
            <person name="Ma L.-J."/>
            <person name="Gale L.R."/>
            <person name="Schwartz D.C."/>
            <person name="Zhou S."/>
            <person name="Corby-Kistler H."/>
            <person name="Young S.K."/>
            <person name="Zeng Q."/>
            <person name="Gargeya S."/>
            <person name="Fitzgerald M."/>
            <person name="Haas B."/>
            <person name="Abouelleil A."/>
            <person name="Alvarado L."/>
            <person name="Arachchi H.M."/>
            <person name="Berlin A."/>
            <person name="Brown A."/>
            <person name="Chapman S.B."/>
            <person name="Chen Z."/>
            <person name="Dunbar C."/>
            <person name="Freedman E."/>
            <person name="Gearin G."/>
            <person name="Gellesch M."/>
            <person name="Goldberg J."/>
            <person name="Griggs A."/>
            <person name="Gujja S."/>
            <person name="Heiman D."/>
            <person name="Howarth C."/>
            <person name="Larson L."/>
            <person name="Lui A."/>
            <person name="MacDonald P.J.P."/>
            <person name="Mehta T."/>
            <person name="Montmayeur A."/>
            <person name="Murphy C."/>
            <person name="Neiman D."/>
            <person name="Pearson M."/>
            <person name="Priest M."/>
            <person name="Roberts A."/>
            <person name="Saif S."/>
            <person name="Shea T."/>
            <person name="Shenoy N."/>
            <person name="Sisk P."/>
            <person name="Stolte C."/>
            <person name="Sykes S."/>
            <person name="Wortman J."/>
            <person name="Nusbaum C."/>
            <person name="Birren B."/>
        </authorList>
    </citation>
    <scope>NUCLEOTIDE SEQUENCE [LARGE SCALE GENOMIC DNA]</scope>
    <source>
        <strain evidence="1">Fo47</strain>
    </source>
</reference>
<accession>W9JXC2</accession>
<dbReference type="EMBL" id="JH717905">
    <property type="protein sequence ID" value="EWZ33848.1"/>
    <property type="molecule type" value="Genomic_DNA"/>
</dbReference>
<gene>
    <name evidence="1" type="ORF">FOZG_13539</name>
</gene>
<reference evidence="1" key="2">
    <citation type="submission" date="2012-06" db="EMBL/GenBank/DDBJ databases">
        <title>Annotation of the Genome Sequence of Fusarium oxysporum Fo47.</title>
        <authorList>
            <consortium name="The Broad Institute Genomics Platform"/>
            <person name="Ma L.-J."/>
            <person name="Corby-Kistler H."/>
            <person name="Broz K."/>
            <person name="Gale L.R."/>
            <person name="Jonkers W."/>
            <person name="O'Donnell K."/>
            <person name="Ploetz R."/>
            <person name="Steinberg C."/>
            <person name="Schwartz D.C."/>
            <person name="VanEtten H."/>
            <person name="Zhou S."/>
            <person name="Young S.K."/>
            <person name="Zeng Q."/>
            <person name="Gargeya S."/>
            <person name="Fitzgerald M."/>
            <person name="Abouelleil A."/>
            <person name="Alvarado L."/>
            <person name="Chapman S.B."/>
            <person name="Gainer-Dewar J."/>
            <person name="Goldberg J."/>
            <person name="Griggs A."/>
            <person name="Gujja S."/>
            <person name="Hansen M."/>
            <person name="Howarth C."/>
            <person name="Imamovic A."/>
            <person name="Ireland A."/>
            <person name="Larimer J."/>
            <person name="McCowan C."/>
            <person name="Murphy C."/>
            <person name="Pearson M."/>
            <person name="Poon T.W."/>
            <person name="Priest M."/>
            <person name="Roberts A."/>
            <person name="Saif S."/>
            <person name="Shea T."/>
            <person name="Sykes S."/>
            <person name="Wortman J."/>
            <person name="Nusbaum C."/>
            <person name="Birren B."/>
        </authorList>
    </citation>
    <scope>NUCLEOTIDE SEQUENCE</scope>
    <source>
        <strain evidence="1">Fo47</strain>
    </source>
</reference>
<dbReference type="HOGENOM" id="CLU_2346777_0_0_1"/>
<evidence type="ECO:0000313" key="1">
    <source>
        <dbReference type="EMBL" id="EWZ33848.1"/>
    </source>
</evidence>
<dbReference type="VEuPathDB" id="FungiDB:FOZG_13539"/>
<protein>
    <submittedName>
        <fullName evidence="1">Uncharacterized protein</fullName>
    </submittedName>
</protein>
<proteinExistence type="predicted"/>
<sequence>MSLLFSNETAQYAAYEEATQRPHEVEWTNQIIGDAAAYAASRVMSGTARIWGFVSAWVYREIETRGLDFIDAEAAKEIGWKAAQTALAEKNSWELEN</sequence>